<keyword evidence="7" id="KW-1185">Reference proteome</keyword>
<feature type="region of interest" description="Disordered" evidence="2">
    <location>
        <begin position="1"/>
        <end position="27"/>
    </location>
</feature>
<feature type="domain" description="LytR/CpsA/Psr regulator C-terminal" evidence="5">
    <location>
        <begin position="408"/>
        <end position="491"/>
    </location>
</feature>
<organism evidence="6 7">
    <name type="scientific">Arthrobacter psychrolactophilus</name>
    <dbReference type="NCBI Taxonomy" id="92442"/>
    <lineage>
        <taxon>Bacteria</taxon>
        <taxon>Bacillati</taxon>
        <taxon>Actinomycetota</taxon>
        <taxon>Actinomycetes</taxon>
        <taxon>Micrococcales</taxon>
        <taxon>Micrococcaceae</taxon>
        <taxon>Arthrobacter</taxon>
    </lineage>
</organism>
<feature type="region of interest" description="Disordered" evidence="2">
    <location>
        <begin position="369"/>
        <end position="393"/>
    </location>
</feature>
<dbReference type="NCBIfam" id="TIGR00350">
    <property type="entry name" value="lytR_cpsA_psr"/>
    <property type="match status" value="1"/>
</dbReference>
<dbReference type="EMBL" id="QJVC01000014">
    <property type="protein sequence ID" value="PYI37940.1"/>
    <property type="molecule type" value="Genomic_DNA"/>
</dbReference>
<dbReference type="PANTHER" id="PTHR33392">
    <property type="entry name" value="POLYISOPRENYL-TEICHOIC ACID--PEPTIDOGLYCAN TEICHOIC ACID TRANSFERASE TAGU"/>
    <property type="match status" value="1"/>
</dbReference>
<evidence type="ECO:0000259" key="5">
    <source>
        <dbReference type="Pfam" id="PF13399"/>
    </source>
</evidence>
<evidence type="ECO:0000313" key="7">
    <source>
        <dbReference type="Proteomes" id="UP000247980"/>
    </source>
</evidence>
<dbReference type="OrthoDB" id="9782542at2"/>
<feature type="domain" description="Cell envelope-related transcriptional attenuator" evidence="4">
    <location>
        <begin position="124"/>
        <end position="281"/>
    </location>
</feature>
<evidence type="ECO:0000256" key="3">
    <source>
        <dbReference type="SAM" id="Phobius"/>
    </source>
</evidence>
<dbReference type="Proteomes" id="UP000247980">
    <property type="component" value="Unassembled WGS sequence"/>
</dbReference>
<reference evidence="6 7" key="1">
    <citation type="submission" date="2018-05" db="EMBL/GenBank/DDBJ databases">
        <title>Genetic diversity of glacier-inhabiting Cryobacterium bacteria in China and description of Cryobacterium mengkeensis sp. nov. and Arthrobacter glacialis sp. nov.</title>
        <authorList>
            <person name="Liu Q."/>
            <person name="Xin Y.-H."/>
        </authorList>
    </citation>
    <scope>NUCLEOTIDE SEQUENCE [LARGE SCALE GENOMIC DNA]</scope>
    <source>
        <strain evidence="6 7">B7</strain>
    </source>
</reference>
<dbReference type="PANTHER" id="PTHR33392:SF6">
    <property type="entry name" value="POLYISOPRENYL-TEICHOIC ACID--PEPTIDOGLYCAN TEICHOIC ACID TRANSFERASE TAGU"/>
    <property type="match status" value="1"/>
</dbReference>
<proteinExistence type="inferred from homology"/>
<feature type="compositionally biased region" description="Low complexity" evidence="2">
    <location>
        <begin position="369"/>
        <end position="388"/>
    </location>
</feature>
<dbReference type="Gene3D" id="3.40.630.190">
    <property type="entry name" value="LCP protein"/>
    <property type="match status" value="1"/>
</dbReference>
<accession>A0A2V5J5W5</accession>
<evidence type="ECO:0000256" key="1">
    <source>
        <dbReference type="ARBA" id="ARBA00006068"/>
    </source>
</evidence>
<name>A0A2V5J5W5_9MICC</name>
<dbReference type="InterPro" id="IPR027381">
    <property type="entry name" value="LytR/CpsA/Psr_C"/>
</dbReference>
<dbReference type="InterPro" id="IPR004474">
    <property type="entry name" value="LytR_CpsA_psr"/>
</dbReference>
<comment type="similarity">
    <text evidence="1">Belongs to the LytR/CpsA/Psr (LCP) family.</text>
</comment>
<keyword evidence="3" id="KW-0812">Transmembrane</keyword>
<dbReference type="Pfam" id="PF13399">
    <property type="entry name" value="LytR_C"/>
    <property type="match status" value="1"/>
</dbReference>
<protein>
    <submittedName>
        <fullName evidence="6">Transcriptional regulator</fullName>
    </submittedName>
</protein>
<evidence type="ECO:0000313" key="6">
    <source>
        <dbReference type="EMBL" id="PYI37940.1"/>
    </source>
</evidence>
<feature type="transmembrane region" description="Helical" evidence="3">
    <location>
        <begin position="40"/>
        <end position="65"/>
    </location>
</feature>
<keyword evidence="3" id="KW-1133">Transmembrane helix</keyword>
<gene>
    <name evidence="6" type="ORF">CVS30_12795</name>
</gene>
<dbReference type="RefSeq" id="WP_110485724.1">
    <property type="nucleotide sequence ID" value="NZ_QJVC01000014.1"/>
</dbReference>
<dbReference type="AlphaFoldDB" id="A0A2V5J5W5"/>
<evidence type="ECO:0000256" key="2">
    <source>
        <dbReference type="SAM" id="MobiDB-lite"/>
    </source>
</evidence>
<sequence length="532" mass="55037">MGRRRADSGAADEAVVPRASVHGEEEPVGRHFRPRAKAPLWLRITALSVAAMLVVGLAGAGFLVLKLQHNVTTARLNVGVGNSSSGKSQVEDTGSLQILILGTDTRDGANSQYGTVDDSTGEGNSDVMLLMDISADNSHVSVTSFPRDLIVPIPDCTPADGGAPVSGTPAGQLNAALQVGPGCTVAAINDLTGLTIDHFMLADFTAVKELSNALGGVEVCVDHALYDDDGSWLKLPAGKSLVQGEQALAFVRTRHAFGDASDLARIQAQQYFLGSMVRKVKSEGTLTNLPKLYTLADVVTKNLTIDEGLASIPSMISIATRLAKIDLSNVAFVTVPNEAYVADNARVQLKEPEAGQYFAALRNGTSLTGSPAATTAPSASAEASTTASDPQTVVPTTEAPAYDKSLQQISISNASAIVGRSVELLQALVSAGFTGSWQAGDVPAVNESQIRYGADMADVAADIATLFGLPASAVILDPTISGVSLVVGTDWTSGTSFGSVVVPPDIVASTANDSGGCLSVNPLKYYPTPFVQ</sequence>
<dbReference type="InterPro" id="IPR050922">
    <property type="entry name" value="LytR/CpsA/Psr_CW_biosynth"/>
</dbReference>
<comment type="caution">
    <text evidence="6">The sequence shown here is derived from an EMBL/GenBank/DDBJ whole genome shotgun (WGS) entry which is preliminary data.</text>
</comment>
<dbReference type="Pfam" id="PF03816">
    <property type="entry name" value="LytR_cpsA_psr"/>
    <property type="match status" value="1"/>
</dbReference>
<evidence type="ECO:0000259" key="4">
    <source>
        <dbReference type="Pfam" id="PF03816"/>
    </source>
</evidence>
<keyword evidence="3" id="KW-0472">Membrane</keyword>